<protein>
    <recommendedName>
        <fullName evidence="2 7">Site-specific DNA-methyltransferase (adenine-specific)</fullName>
        <ecNumber evidence="2 7">2.1.1.72</ecNumber>
    </recommendedName>
</protein>
<dbReference type="Gene3D" id="3.40.50.150">
    <property type="entry name" value="Vaccinia Virus protein VP39"/>
    <property type="match status" value="1"/>
</dbReference>
<evidence type="ECO:0000256" key="3">
    <source>
        <dbReference type="ARBA" id="ARBA00022603"/>
    </source>
</evidence>
<dbReference type="InterPro" id="IPR012327">
    <property type="entry name" value="MeTrfase_D12"/>
</dbReference>
<accession>A0ABS8IE89</accession>
<dbReference type="InterPro" id="IPR029063">
    <property type="entry name" value="SAM-dependent_MTases_sf"/>
</dbReference>
<keyword evidence="3 7" id="KW-0489">Methyltransferase</keyword>
<evidence type="ECO:0000313" key="9">
    <source>
        <dbReference type="Proteomes" id="UP001199525"/>
    </source>
</evidence>
<dbReference type="InterPro" id="IPR012263">
    <property type="entry name" value="M_m6A_EcoRV"/>
</dbReference>
<dbReference type="Pfam" id="PF02086">
    <property type="entry name" value="MethyltransfD12"/>
    <property type="match status" value="1"/>
</dbReference>
<dbReference type="NCBIfam" id="TIGR00571">
    <property type="entry name" value="dam"/>
    <property type="match status" value="1"/>
</dbReference>
<evidence type="ECO:0000256" key="2">
    <source>
        <dbReference type="ARBA" id="ARBA00011900"/>
    </source>
</evidence>
<comment type="similarity">
    <text evidence="1 7">Belongs to the N(4)/N(6)-methyltransferase family.</text>
</comment>
<evidence type="ECO:0000256" key="5">
    <source>
        <dbReference type="ARBA" id="ARBA00022691"/>
    </source>
</evidence>
<reference evidence="8 9" key="1">
    <citation type="journal article" date="2021" name="Microorganisms">
        <title>Genome Evolution of Filamentous Cyanobacterium Nostoc Species: From Facultative Symbiosis to Free Living.</title>
        <authorList>
            <person name="Huo D."/>
            <person name="Li H."/>
            <person name="Cai F."/>
            <person name="Guo X."/>
            <person name="Qiao Z."/>
            <person name="Wang W."/>
            <person name="Yu G."/>
            <person name="Li R."/>
        </authorList>
    </citation>
    <scope>NUCLEOTIDE SEQUENCE [LARGE SCALE GENOMIC DNA]</scope>
    <source>
        <strain evidence="8 9">CHAB 5714</strain>
    </source>
</reference>
<dbReference type="PROSITE" id="PS00092">
    <property type="entry name" value="N6_MTASE"/>
    <property type="match status" value="1"/>
</dbReference>
<dbReference type="InterPro" id="IPR002052">
    <property type="entry name" value="DNA_methylase_N6_adenine_CS"/>
</dbReference>
<dbReference type="GO" id="GO:0008168">
    <property type="term" value="F:methyltransferase activity"/>
    <property type="evidence" value="ECO:0007669"/>
    <property type="project" value="UniProtKB-KW"/>
</dbReference>
<dbReference type="EC" id="2.1.1.72" evidence="2 7"/>
<comment type="caution">
    <text evidence="8">The sequence shown here is derived from an EMBL/GenBank/DDBJ whole genome shotgun (WGS) entry which is preliminary data.</text>
</comment>
<gene>
    <name evidence="8" type="ORF">LC586_25860</name>
</gene>
<dbReference type="GO" id="GO:0032259">
    <property type="term" value="P:methylation"/>
    <property type="evidence" value="ECO:0007669"/>
    <property type="project" value="UniProtKB-KW"/>
</dbReference>
<dbReference type="RefSeq" id="WP_229488078.1">
    <property type="nucleotide sequence ID" value="NZ_JAIVFQ010000052.1"/>
</dbReference>
<evidence type="ECO:0000256" key="1">
    <source>
        <dbReference type="ARBA" id="ARBA00006594"/>
    </source>
</evidence>
<dbReference type="PRINTS" id="PR00505">
    <property type="entry name" value="D12N6MTFRASE"/>
</dbReference>
<evidence type="ECO:0000313" key="8">
    <source>
        <dbReference type="EMBL" id="MCC5602522.1"/>
    </source>
</evidence>
<evidence type="ECO:0000256" key="4">
    <source>
        <dbReference type="ARBA" id="ARBA00022679"/>
    </source>
</evidence>
<sequence>MVIQIPKETSPRPFLKWAGGKSRLIQQYIPYFPKSYKNYYEPFLGGGAVFFYLQPTAAVLTDINAELINTYCCVRDYVEELISLLKEHKIRHDKDYYYSIRNHSGGTDIEKAARIIYLNKTCFNGLYRVNSQGKFNVPLGKYENPNICSEVLLKAASAALSHAEIKQADFTEVLNHATSSDDFVFFDPPYHPISETSYFTAYSQTCFSKKDQEVLRDTCAELASRGVKVMVCNSDSEFIQKIYTDINFETYRIKAARSINSNIKNRGMIYELLITSFKDFYLPKQ</sequence>
<evidence type="ECO:0000256" key="7">
    <source>
        <dbReference type="RuleBase" id="RU361257"/>
    </source>
</evidence>
<dbReference type="EMBL" id="JAIVFQ010000052">
    <property type="protein sequence ID" value="MCC5602522.1"/>
    <property type="molecule type" value="Genomic_DNA"/>
</dbReference>
<dbReference type="InterPro" id="IPR023095">
    <property type="entry name" value="Ade_MeTrfase_dom_2"/>
</dbReference>
<name>A0ABS8IE89_9NOSO</name>
<dbReference type="PIRSF" id="PIRSF000398">
    <property type="entry name" value="M_m6A_EcoRV"/>
    <property type="match status" value="1"/>
</dbReference>
<comment type="catalytic activity">
    <reaction evidence="6 7">
        <text>a 2'-deoxyadenosine in DNA + S-adenosyl-L-methionine = an N(6)-methyl-2'-deoxyadenosine in DNA + S-adenosyl-L-homocysteine + H(+)</text>
        <dbReference type="Rhea" id="RHEA:15197"/>
        <dbReference type="Rhea" id="RHEA-COMP:12418"/>
        <dbReference type="Rhea" id="RHEA-COMP:12419"/>
        <dbReference type="ChEBI" id="CHEBI:15378"/>
        <dbReference type="ChEBI" id="CHEBI:57856"/>
        <dbReference type="ChEBI" id="CHEBI:59789"/>
        <dbReference type="ChEBI" id="CHEBI:90615"/>
        <dbReference type="ChEBI" id="CHEBI:90616"/>
        <dbReference type="EC" id="2.1.1.72"/>
    </reaction>
</comment>
<organism evidence="8 9">
    <name type="scientific">Nostoc favosum CHAB5714</name>
    <dbReference type="NCBI Taxonomy" id="2780399"/>
    <lineage>
        <taxon>Bacteria</taxon>
        <taxon>Bacillati</taxon>
        <taxon>Cyanobacteriota</taxon>
        <taxon>Cyanophyceae</taxon>
        <taxon>Nostocales</taxon>
        <taxon>Nostocaceae</taxon>
        <taxon>Nostoc</taxon>
        <taxon>Nostoc favosum</taxon>
    </lineage>
</organism>
<dbReference type="SUPFAM" id="SSF53335">
    <property type="entry name" value="S-adenosyl-L-methionine-dependent methyltransferases"/>
    <property type="match status" value="1"/>
</dbReference>
<dbReference type="Gene3D" id="1.10.1020.10">
    <property type="entry name" value="Adenine-specific Methyltransferase, Domain 2"/>
    <property type="match status" value="1"/>
</dbReference>
<proteinExistence type="inferred from homology"/>
<keyword evidence="5 7" id="KW-0949">S-adenosyl-L-methionine</keyword>
<dbReference type="PANTHER" id="PTHR30481">
    <property type="entry name" value="DNA ADENINE METHYLASE"/>
    <property type="match status" value="1"/>
</dbReference>
<keyword evidence="9" id="KW-1185">Reference proteome</keyword>
<dbReference type="PANTHER" id="PTHR30481:SF3">
    <property type="entry name" value="DNA ADENINE METHYLASE"/>
    <property type="match status" value="1"/>
</dbReference>
<evidence type="ECO:0000256" key="6">
    <source>
        <dbReference type="ARBA" id="ARBA00047942"/>
    </source>
</evidence>
<keyword evidence="4 7" id="KW-0808">Transferase</keyword>
<dbReference type="Proteomes" id="UP001199525">
    <property type="component" value="Unassembled WGS sequence"/>
</dbReference>